<gene>
    <name evidence="7" type="ORF">PECAL_4P20820</name>
</gene>
<evidence type="ECO:0000256" key="4">
    <source>
        <dbReference type="ARBA" id="ARBA00022989"/>
    </source>
</evidence>
<organism evidence="7 8">
    <name type="scientific">Pelagomonas calceolata</name>
    <dbReference type="NCBI Taxonomy" id="35677"/>
    <lineage>
        <taxon>Eukaryota</taxon>
        <taxon>Sar</taxon>
        <taxon>Stramenopiles</taxon>
        <taxon>Ochrophyta</taxon>
        <taxon>Pelagophyceae</taxon>
        <taxon>Pelagomonadales</taxon>
        <taxon>Pelagomonadaceae</taxon>
        <taxon>Pelagomonas</taxon>
    </lineage>
</organism>
<evidence type="ECO:0000256" key="6">
    <source>
        <dbReference type="SAM" id="Phobius"/>
    </source>
</evidence>
<evidence type="ECO:0000256" key="3">
    <source>
        <dbReference type="ARBA" id="ARBA00022824"/>
    </source>
</evidence>
<dbReference type="EMBL" id="CAKKNE010000004">
    <property type="protein sequence ID" value="CAH0374780.1"/>
    <property type="molecule type" value="Genomic_DNA"/>
</dbReference>
<dbReference type="InterPro" id="IPR021013">
    <property type="entry name" value="ATPase_Vma12"/>
</dbReference>
<dbReference type="GO" id="GO:0005789">
    <property type="term" value="C:endoplasmic reticulum membrane"/>
    <property type="evidence" value="ECO:0007669"/>
    <property type="project" value="UniProtKB-SubCell"/>
</dbReference>
<evidence type="ECO:0000256" key="5">
    <source>
        <dbReference type="ARBA" id="ARBA00023136"/>
    </source>
</evidence>
<comment type="caution">
    <text evidence="7">The sequence shown here is derived from an EMBL/GenBank/DDBJ whole genome shotgun (WGS) entry which is preliminary data.</text>
</comment>
<evidence type="ECO:0000256" key="1">
    <source>
        <dbReference type="ARBA" id="ARBA00004477"/>
    </source>
</evidence>
<feature type="transmembrane region" description="Helical" evidence="6">
    <location>
        <begin position="132"/>
        <end position="152"/>
    </location>
</feature>
<keyword evidence="3" id="KW-0256">Endoplasmic reticulum</keyword>
<comment type="subcellular location">
    <subcellularLocation>
        <location evidence="1">Endoplasmic reticulum membrane</location>
        <topology evidence="1">Multi-pass membrane protein</topology>
    </subcellularLocation>
</comment>
<dbReference type="PANTHER" id="PTHR31394:SF1">
    <property type="entry name" value="TRANSMEMBRANE PROTEIN 199"/>
    <property type="match status" value="1"/>
</dbReference>
<dbReference type="Pfam" id="PF11712">
    <property type="entry name" value="Vma12"/>
    <property type="match status" value="1"/>
</dbReference>
<reference evidence="7" key="1">
    <citation type="submission" date="2021-11" db="EMBL/GenBank/DDBJ databases">
        <authorList>
            <consortium name="Genoscope - CEA"/>
            <person name="William W."/>
        </authorList>
    </citation>
    <scope>NUCLEOTIDE SEQUENCE</scope>
</reference>
<keyword evidence="8" id="KW-1185">Reference proteome</keyword>
<keyword evidence="5 6" id="KW-0472">Membrane</keyword>
<keyword evidence="4 6" id="KW-1133">Transmembrane helix</keyword>
<name>A0A8J2SQA9_9STRA</name>
<evidence type="ECO:0000313" key="8">
    <source>
        <dbReference type="Proteomes" id="UP000789595"/>
    </source>
</evidence>
<dbReference type="AlphaFoldDB" id="A0A8J2SQA9"/>
<dbReference type="GO" id="GO:0070072">
    <property type="term" value="P:vacuolar proton-transporting V-type ATPase complex assembly"/>
    <property type="evidence" value="ECO:0007669"/>
    <property type="project" value="InterPro"/>
</dbReference>
<proteinExistence type="predicted"/>
<dbReference type="Proteomes" id="UP000789595">
    <property type="component" value="Unassembled WGS sequence"/>
</dbReference>
<keyword evidence="2 6" id="KW-0812">Transmembrane</keyword>
<protein>
    <submittedName>
        <fullName evidence="7">Uncharacterized protein</fullName>
    </submittedName>
</protein>
<dbReference type="OrthoDB" id="158286at2759"/>
<sequence length="192" mass="21166">MAAPPVEGLKLQTKTTLKRVDELVHEYETTNGSGRLRDTLRGSTLVFAPPPQKTTSEAVARRRNILQARAERRAYDKMVESVAPRPIRPEERVATSLKHSFTVSANMVMTPVGVGAVGYRLAKHKVPEKHRIVVALVCGIGMLFVEMILFLARTYSVEAHTAKRERRAAAGRFGPAGLREATRLDGVAPKLD</sequence>
<accession>A0A8J2SQA9</accession>
<evidence type="ECO:0000256" key="2">
    <source>
        <dbReference type="ARBA" id="ARBA00022692"/>
    </source>
</evidence>
<dbReference type="PANTHER" id="PTHR31394">
    <property type="entry name" value="TRANSMEMBRANE PROTEIN 199"/>
    <property type="match status" value="1"/>
</dbReference>
<evidence type="ECO:0000313" key="7">
    <source>
        <dbReference type="EMBL" id="CAH0374780.1"/>
    </source>
</evidence>